<feature type="transmembrane region" description="Helical" evidence="1">
    <location>
        <begin position="111"/>
        <end position="133"/>
    </location>
</feature>
<organism evidence="2 3">
    <name type="scientific">Aspergillus heteromorphus CBS 117.55</name>
    <dbReference type="NCBI Taxonomy" id="1448321"/>
    <lineage>
        <taxon>Eukaryota</taxon>
        <taxon>Fungi</taxon>
        <taxon>Dikarya</taxon>
        <taxon>Ascomycota</taxon>
        <taxon>Pezizomycotina</taxon>
        <taxon>Eurotiomycetes</taxon>
        <taxon>Eurotiomycetidae</taxon>
        <taxon>Eurotiales</taxon>
        <taxon>Aspergillaceae</taxon>
        <taxon>Aspergillus</taxon>
        <taxon>Aspergillus subgen. Circumdati</taxon>
    </lineage>
</organism>
<keyword evidence="1" id="KW-0812">Transmembrane</keyword>
<accession>A0A317WR01</accession>
<keyword evidence="3" id="KW-1185">Reference proteome</keyword>
<dbReference type="AlphaFoldDB" id="A0A317WR01"/>
<evidence type="ECO:0000313" key="2">
    <source>
        <dbReference type="EMBL" id="PWY88485.1"/>
    </source>
</evidence>
<proteinExistence type="predicted"/>
<gene>
    <name evidence="2" type="ORF">BO70DRAFT_183001</name>
</gene>
<feature type="transmembrane region" description="Helical" evidence="1">
    <location>
        <begin position="51"/>
        <end position="70"/>
    </location>
</feature>
<sequence>MDWLWLSQRRTVQFLDIWMDGWFLILLFILLLALLWFSSFPLALHLSLSGWFGWQLELWLIFFSCASFLCTIFPHQICFFFFFSFLFFSFGFVFGWLLGLDFLLPISCFSWLIWNFFFFGSVFFPTLFVSSYLSYPSHHITPYHTI</sequence>
<dbReference type="EMBL" id="MSFL01000005">
    <property type="protein sequence ID" value="PWY88485.1"/>
    <property type="molecule type" value="Genomic_DNA"/>
</dbReference>
<protein>
    <submittedName>
        <fullName evidence="2">Uncharacterized protein</fullName>
    </submittedName>
</protein>
<dbReference type="RefSeq" id="XP_025402021.1">
    <property type="nucleotide sequence ID" value="XM_025538449.1"/>
</dbReference>
<evidence type="ECO:0000313" key="3">
    <source>
        <dbReference type="Proteomes" id="UP000247233"/>
    </source>
</evidence>
<keyword evidence="1" id="KW-0472">Membrane</keyword>
<evidence type="ECO:0000256" key="1">
    <source>
        <dbReference type="SAM" id="Phobius"/>
    </source>
</evidence>
<dbReference type="Proteomes" id="UP000247233">
    <property type="component" value="Unassembled WGS sequence"/>
</dbReference>
<feature type="transmembrane region" description="Helical" evidence="1">
    <location>
        <begin position="77"/>
        <end position="99"/>
    </location>
</feature>
<dbReference type="GeneID" id="37060686"/>
<name>A0A317WR01_9EURO</name>
<comment type="caution">
    <text evidence="2">The sequence shown here is derived from an EMBL/GenBank/DDBJ whole genome shotgun (WGS) entry which is preliminary data.</text>
</comment>
<reference evidence="2 3" key="1">
    <citation type="submission" date="2016-12" db="EMBL/GenBank/DDBJ databases">
        <title>The genomes of Aspergillus section Nigri reveals drivers in fungal speciation.</title>
        <authorList>
            <consortium name="DOE Joint Genome Institute"/>
            <person name="Vesth T.C."/>
            <person name="Nybo J."/>
            <person name="Theobald S."/>
            <person name="Brandl J."/>
            <person name="Frisvad J.C."/>
            <person name="Nielsen K.F."/>
            <person name="Lyhne E.K."/>
            <person name="Kogle M.E."/>
            <person name="Kuo A."/>
            <person name="Riley R."/>
            <person name="Clum A."/>
            <person name="Nolan M."/>
            <person name="Lipzen A."/>
            <person name="Salamov A."/>
            <person name="Henrissat B."/>
            <person name="Wiebenga A."/>
            <person name="De Vries R.P."/>
            <person name="Grigoriev I.V."/>
            <person name="Mortensen U.H."/>
            <person name="Andersen M.R."/>
            <person name="Baker S.E."/>
        </authorList>
    </citation>
    <scope>NUCLEOTIDE SEQUENCE [LARGE SCALE GENOMIC DNA]</scope>
    <source>
        <strain evidence="2 3">CBS 117.55</strain>
    </source>
</reference>
<feature type="transmembrane region" description="Helical" evidence="1">
    <location>
        <begin position="21"/>
        <end position="39"/>
    </location>
</feature>
<keyword evidence="1" id="KW-1133">Transmembrane helix</keyword>
<dbReference type="VEuPathDB" id="FungiDB:BO70DRAFT_183001"/>